<keyword evidence="1" id="KW-0949">S-adenosyl-L-methionine</keyword>
<dbReference type="EMBL" id="FNVO01000055">
    <property type="protein sequence ID" value="SEG94929.1"/>
    <property type="molecule type" value="Genomic_DNA"/>
</dbReference>
<dbReference type="InterPro" id="IPR007197">
    <property type="entry name" value="rSAM"/>
</dbReference>
<dbReference type="SFLD" id="SFLDG01067">
    <property type="entry name" value="SPASM/twitch_domain_containing"/>
    <property type="match status" value="1"/>
</dbReference>
<dbReference type="CDD" id="cd01335">
    <property type="entry name" value="Radical_SAM"/>
    <property type="match status" value="1"/>
</dbReference>
<evidence type="ECO:0000256" key="1">
    <source>
        <dbReference type="ARBA" id="ARBA00022691"/>
    </source>
</evidence>
<feature type="domain" description="Radical SAM core" evidence="6">
    <location>
        <begin position="82"/>
        <end position="307"/>
    </location>
</feature>
<dbReference type="RefSeq" id="WP_103945007.1">
    <property type="nucleotide sequence ID" value="NZ_FNVO01000055.1"/>
</dbReference>
<reference evidence="8" key="1">
    <citation type="submission" date="2016-10" db="EMBL/GenBank/DDBJ databases">
        <authorList>
            <person name="Varghese N."/>
            <person name="Submissions S."/>
        </authorList>
    </citation>
    <scope>NUCLEOTIDE SEQUENCE [LARGE SCALE GENOMIC DNA]</scope>
    <source>
        <strain evidence="8">DSM 43163</strain>
    </source>
</reference>
<dbReference type="AlphaFoldDB" id="A0A1H6ED41"/>
<keyword evidence="8" id="KW-1185">Reference proteome</keyword>
<proteinExistence type="inferred from homology"/>
<dbReference type="GO" id="GO:0051536">
    <property type="term" value="F:iron-sulfur cluster binding"/>
    <property type="evidence" value="ECO:0007669"/>
    <property type="project" value="UniProtKB-KW"/>
</dbReference>
<dbReference type="Proteomes" id="UP000236723">
    <property type="component" value="Unassembled WGS sequence"/>
</dbReference>
<accession>A0A1H6ED41</accession>
<dbReference type="SFLD" id="SFLDS00029">
    <property type="entry name" value="Radical_SAM"/>
    <property type="match status" value="1"/>
</dbReference>
<organism evidence="7 8">
    <name type="scientific">Thermomonospora echinospora</name>
    <dbReference type="NCBI Taxonomy" id="1992"/>
    <lineage>
        <taxon>Bacteria</taxon>
        <taxon>Bacillati</taxon>
        <taxon>Actinomycetota</taxon>
        <taxon>Actinomycetes</taxon>
        <taxon>Streptosporangiales</taxon>
        <taxon>Thermomonosporaceae</taxon>
        <taxon>Thermomonospora</taxon>
    </lineage>
</organism>
<evidence type="ECO:0000313" key="7">
    <source>
        <dbReference type="EMBL" id="SEG94929.1"/>
    </source>
</evidence>
<evidence type="ECO:0000313" key="8">
    <source>
        <dbReference type="Proteomes" id="UP000236723"/>
    </source>
</evidence>
<keyword evidence="3" id="KW-0408">Iron</keyword>
<dbReference type="GO" id="GO:0016491">
    <property type="term" value="F:oxidoreductase activity"/>
    <property type="evidence" value="ECO:0007669"/>
    <property type="project" value="InterPro"/>
</dbReference>
<sequence length="431" mass="47837">MKNGSQDLPWPIIGESSTSSSRHISGIAHTGRIASDISNCLLQDNPDTDALEVDLQSRYSLSPQDASHLIYEAVLNLNQKLFPPIISLELILTEGCNLACTYCFEKEMLGHKKMPLEVAKSAVDLLFSYSGDRPSVTITHFGGEPTLNFPAIQYATEYAEDRAAELGKSVNFNITTNGVLLNERIVGYFADHKIDVLLSLDGSKTTHNKYRVDKRGQGTFDRVLKGLHTLKEQMPWIAAKLTVMPTNASQLYEDVVHLHEIGVNEFLIGHASGVKWGHDDMNIYSRQLRKVFEWYINMESHETLRIPEFDDIESGASFGCRAGNSSMTVSIDGEISPCAKILALDNKSLLSKLGDTRHGLTHLRNRMELVSCKHVRSECEILGIAKDYHGGCFAENYEDNRNLFSPSRQGYDFAVLTRAACSGCNAGSKID</sequence>
<dbReference type="Gene3D" id="3.20.20.70">
    <property type="entry name" value="Aldolase class I"/>
    <property type="match status" value="1"/>
</dbReference>
<dbReference type="PROSITE" id="PS51918">
    <property type="entry name" value="RADICAL_SAM"/>
    <property type="match status" value="1"/>
</dbReference>
<gene>
    <name evidence="7" type="ORF">SAMN04489712_1554</name>
</gene>
<protein>
    <recommendedName>
        <fullName evidence="6">Radical SAM core domain-containing protein</fullName>
    </recommendedName>
</protein>
<comment type="similarity">
    <text evidence="5">Belongs to the radical SAM superfamily. Anaerobic sulfatase-maturating enzyme family.</text>
</comment>
<keyword evidence="2" id="KW-0479">Metal-binding</keyword>
<evidence type="ECO:0000256" key="4">
    <source>
        <dbReference type="ARBA" id="ARBA00023014"/>
    </source>
</evidence>
<evidence type="ECO:0000256" key="2">
    <source>
        <dbReference type="ARBA" id="ARBA00022723"/>
    </source>
</evidence>
<evidence type="ECO:0000256" key="5">
    <source>
        <dbReference type="ARBA" id="ARBA00023601"/>
    </source>
</evidence>
<evidence type="ECO:0000256" key="3">
    <source>
        <dbReference type="ARBA" id="ARBA00023004"/>
    </source>
</evidence>
<evidence type="ECO:0000259" key="6">
    <source>
        <dbReference type="PROSITE" id="PS51918"/>
    </source>
</evidence>
<dbReference type="SFLD" id="SFLDG01386">
    <property type="entry name" value="main_SPASM_domain-containing"/>
    <property type="match status" value="1"/>
</dbReference>
<dbReference type="PANTHER" id="PTHR43273">
    <property type="entry name" value="ANAEROBIC SULFATASE-MATURATING ENZYME HOMOLOG ASLB-RELATED"/>
    <property type="match status" value="1"/>
</dbReference>
<dbReference type="InterPro" id="IPR013785">
    <property type="entry name" value="Aldolase_TIM"/>
</dbReference>
<dbReference type="Pfam" id="PF04055">
    <property type="entry name" value="Radical_SAM"/>
    <property type="match status" value="1"/>
</dbReference>
<dbReference type="InterPro" id="IPR058240">
    <property type="entry name" value="rSAM_sf"/>
</dbReference>
<dbReference type="SUPFAM" id="SSF102114">
    <property type="entry name" value="Radical SAM enzymes"/>
    <property type="match status" value="1"/>
</dbReference>
<dbReference type="SFLD" id="SFLDG01384">
    <property type="entry name" value="thioether_bond_formation_requi"/>
    <property type="match status" value="1"/>
</dbReference>
<dbReference type="OrthoDB" id="9782387at2"/>
<keyword evidence="4" id="KW-0411">Iron-sulfur</keyword>
<dbReference type="InterPro" id="IPR023867">
    <property type="entry name" value="Sulphatase_maturase_rSAM"/>
</dbReference>
<name>A0A1H6ED41_9ACTN</name>
<dbReference type="GO" id="GO:0046872">
    <property type="term" value="F:metal ion binding"/>
    <property type="evidence" value="ECO:0007669"/>
    <property type="project" value="UniProtKB-KW"/>
</dbReference>
<dbReference type="PANTHER" id="PTHR43273:SF3">
    <property type="entry name" value="ANAEROBIC SULFATASE-MATURATING ENZYME HOMOLOG ASLB-RELATED"/>
    <property type="match status" value="1"/>
</dbReference>